<gene>
    <name evidence="1" type="ORF">KSK55_12065</name>
</gene>
<organism evidence="1 2">
    <name type="scientific">Methanospirillum hungatei</name>
    <dbReference type="NCBI Taxonomy" id="2203"/>
    <lineage>
        <taxon>Archaea</taxon>
        <taxon>Methanobacteriati</taxon>
        <taxon>Methanobacteriota</taxon>
        <taxon>Stenosarchaea group</taxon>
        <taxon>Methanomicrobia</taxon>
        <taxon>Methanomicrobiales</taxon>
        <taxon>Methanospirillaceae</taxon>
        <taxon>Methanospirillum</taxon>
    </lineage>
</organism>
<evidence type="ECO:0000313" key="2">
    <source>
        <dbReference type="Proteomes" id="UP000694228"/>
    </source>
</evidence>
<sequence>MMPISSPLLTITPWTFSVYVADRDTIQTALPHATEPFRSVVYLHGYTGTRLLKLHAHRAIKFLQASGYEDLITHISNTKGDLLLIEYCEEWFLDNPHRIARFGEECKEYSRKKGTIVLLSVRLNYVIRALEPFIGPVIPLHQVQIPSQHVLPQTPLFVNENMEILSYGQQTLQL</sequence>
<dbReference type="AlphaFoldDB" id="A0A8F5VL10"/>
<accession>A0A8F5VL10</accession>
<evidence type="ECO:0000313" key="1">
    <source>
        <dbReference type="EMBL" id="QXO94061.1"/>
    </source>
</evidence>
<dbReference type="OrthoDB" id="117433at2157"/>
<protein>
    <submittedName>
        <fullName evidence="1">Uncharacterized protein</fullName>
    </submittedName>
</protein>
<dbReference type="Proteomes" id="UP000694228">
    <property type="component" value="Chromosome"/>
</dbReference>
<dbReference type="EMBL" id="CP077107">
    <property type="protein sequence ID" value="QXO94061.1"/>
    <property type="molecule type" value="Genomic_DNA"/>
</dbReference>
<name>A0A8F5VL10_METHU</name>
<reference evidence="1 2" key="1">
    <citation type="submission" date="2021-06" db="EMBL/GenBank/DDBJ databases">
        <title>Complete genome sequence of the secondary alcohol utilizing methanogen Methanospirillum hungatei strain GP1.</title>
        <authorList>
            <person name="Day L.A."/>
            <person name="Costa K.C."/>
        </authorList>
    </citation>
    <scope>NUCLEOTIDE SEQUENCE [LARGE SCALE GENOMIC DNA]</scope>
    <source>
        <strain evidence="1 2">GP1</strain>
    </source>
</reference>
<proteinExistence type="predicted"/>